<dbReference type="Gene3D" id="3.10.180.10">
    <property type="entry name" value="2,3-Dihydroxybiphenyl 1,2-Dioxygenase, domain 1"/>
    <property type="match status" value="2"/>
</dbReference>
<evidence type="ECO:0000313" key="2">
    <source>
        <dbReference type="Proteomes" id="UP000320791"/>
    </source>
</evidence>
<accession>A0A5C5UHL3</accession>
<dbReference type="EMBL" id="VOHM01000012">
    <property type="protein sequence ID" value="TWT25488.1"/>
    <property type="molecule type" value="Genomic_DNA"/>
</dbReference>
<dbReference type="SUPFAM" id="SSF54593">
    <property type="entry name" value="Glyoxalase/Bleomycin resistance protein/Dihydroxybiphenyl dioxygenase"/>
    <property type="match status" value="2"/>
</dbReference>
<comment type="caution">
    <text evidence="1">The sequence shown here is derived from an EMBL/GenBank/DDBJ whole genome shotgun (WGS) entry which is preliminary data.</text>
</comment>
<reference evidence="1 2" key="1">
    <citation type="submission" date="2019-08" db="EMBL/GenBank/DDBJ databases">
        <authorList>
            <person name="Lei W."/>
        </authorList>
    </citation>
    <scope>NUCLEOTIDE SEQUENCE [LARGE SCALE GENOMIC DNA]</scope>
    <source>
        <strain evidence="1 2">CCUG 58627</strain>
    </source>
</reference>
<keyword evidence="2" id="KW-1185">Reference proteome</keyword>
<protein>
    <recommendedName>
        <fullName evidence="3">VOC family protein</fullName>
    </recommendedName>
</protein>
<dbReference type="OrthoDB" id="4578369at2"/>
<evidence type="ECO:0008006" key="3">
    <source>
        <dbReference type="Google" id="ProtNLM"/>
    </source>
</evidence>
<dbReference type="Proteomes" id="UP000320791">
    <property type="component" value="Unassembled WGS sequence"/>
</dbReference>
<organism evidence="1 2">
    <name type="scientific">Corynebacterium canis</name>
    <dbReference type="NCBI Taxonomy" id="679663"/>
    <lineage>
        <taxon>Bacteria</taxon>
        <taxon>Bacillati</taxon>
        <taxon>Actinomycetota</taxon>
        <taxon>Actinomycetes</taxon>
        <taxon>Mycobacteriales</taxon>
        <taxon>Corynebacteriaceae</taxon>
        <taxon>Corynebacterium</taxon>
    </lineage>
</organism>
<dbReference type="Pfam" id="PF13669">
    <property type="entry name" value="Glyoxalase_4"/>
    <property type="match status" value="1"/>
</dbReference>
<dbReference type="RefSeq" id="WP_146324357.1">
    <property type="nucleotide sequence ID" value="NZ_BAABLR010000021.1"/>
</dbReference>
<dbReference type="AlphaFoldDB" id="A0A5C5UHL3"/>
<dbReference type="InterPro" id="IPR029068">
    <property type="entry name" value="Glyas_Bleomycin-R_OHBP_Dase"/>
</dbReference>
<name>A0A5C5UHL3_9CORY</name>
<gene>
    <name evidence="1" type="ORF">FRX94_06675</name>
</gene>
<sequence>MKTLQLHRIGVVVYDLEKAIQNYSTIYGITNWQRDEHAPDQAVSYGRTVTGARWLSARGATSTLAFELIQPLAGESPFQEHLRTKREGIAFLQIVVSGDPQQHFAGLGIPLAYRAGEREFYDTRDALGGFLIEPVLEADPTRLPAETTDVPLPTERIYHFGVIVHDVLKTLPAYRDIFGIQRFECKTWETGWGRLDAPQYRGERVDHGYFTAQGMVADFGFEIIQSNHGPSHYNREFFDARGPGIHHFFPWLTSEDQSWDAVVERMEALGYPLCMGSTLRGEAAEFGYFDTFDALGGYLVEVVIRRRPPAPEFAQPDWVVEYT</sequence>
<evidence type="ECO:0000313" key="1">
    <source>
        <dbReference type="EMBL" id="TWT25488.1"/>
    </source>
</evidence>
<proteinExistence type="predicted"/>